<evidence type="ECO:0000313" key="3">
    <source>
        <dbReference type="EMBL" id="CAB9506263.1"/>
    </source>
</evidence>
<evidence type="ECO:0000256" key="2">
    <source>
        <dbReference type="SAM" id="Phobius"/>
    </source>
</evidence>
<feature type="transmembrane region" description="Helical" evidence="2">
    <location>
        <begin position="135"/>
        <end position="157"/>
    </location>
</feature>
<keyword evidence="4" id="KW-1185">Reference proteome</keyword>
<keyword evidence="2" id="KW-0472">Membrane</keyword>
<proteinExistence type="predicted"/>
<accession>A0A9N8HDI1</accession>
<gene>
    <name evidence="3" type="ORF">SEMRO_260_G101630.1</name>
</gene>
<evidence type="ECO:0000256" key="1">
    <source>
        <dbReference type="SAM" id="MobiDB-lite"/>
    </source>
</evidence>
<reference evidence="3" key="1">
    <citation type="submission" date="2020-06" db="EMBL/GenBank/DDBJ databases">
        <authorList>
            <consortium name="Plant Systems Biology data submission"/>
        </authorList>
    </citation>
    <scope>NUCLEOTIDE SEQUENCE</scope>
    <source>
        <strain evidence="3">D6</strain>
    </source>
</reference>
<keyword evidence="2" id="KW-0812">Transmembrane</keyword>
<feature type="transmembrane region" description="Helical" evidence="2">
    <location>
        <begin position="169"/>
        <end position="195"/>
    </location>
</feature>
<name>A0A9N8HDI1_9STRA</name>
<dbReference type="Proteomes" id="UP001153069">
    <property type="component" value="Unassembled WGS sequence"/>
</dbReference>
<organism evidence="3 4">
    <name type="scientific">Seminavis robusta</name>
    <dbReference type="NCBI Taxonomy" id="568900"/>
    <lineage>
        <taxon>Eukaryota</taxon>
        <taxon>Sar</taxon>
        <taxon>Stramenopiles</taxon>
        <taxon>Ochrophyta</taxon>
        <taxon>Bacillariophyta</taxon>
        <taxon>Bacillariophyceae</taxon>
        <taxon>Bacillariophycidae</taxon>
        <taxon>Naviculales</taxon>
        <taxon>Naviculaceae</taxon>
        <taxon>Seminavis</taxon>
    </lineage>
</organism>
<keyword evidence="2" id="KW-1133">Transmembrane helix</keyword>
<dbReference type="AlphaFoldDB" id="A0A9N8HDI1"/>
<protein>
    <submittedName>
        <fullName evidence="3">Uncharacterized protein</fullName>
    </submittedName>
</protein>
<feature type="region of interest" description="Disordered" evidence="1">
    <location>
        <begin position="44"/>
        <end position="70"/>
    </location>
</feature>
<feature type="transmembrane region" description="Helical" evidence="2">
    <location>
        <begin position="102"/>
        <end position="123"/>
    </location>
</feature>
<feature type="compositionally biased region" description="Low complexity" evidence="1">
    <location>
        <begin position="49"/>
        <end position="70"/>
    </location>
</feature>
<evidence type="ECO:0000313" key="4">
    <source>
        <dbReference type="Proteomes" id="UP001153069"/>
    </source>
</evidence>
<dbReference type="OrthoDB" id="40982at2759"/>
<dbReference type="EMBL" id="CAICTM010000259">
    <property type="protein sequence ID" value="CAB9506263.1"/>
    <property type="molecule type" value="Genomic_DNA"/>
</dbReference>
<comment type="caution">
    <text evidence="3">The sequence shown here is derived from an EMBL/GenBank/DDBJ whole genome shotgun (WGS) entry which is preliminary data.</text>
</comment>
<sequence length="227" mass="24569">MFGIPSSSELKSDSFLMGWNVAAAATVLLPLLIMTVARSTHVGEGGGDNDNNNNNNNNNNANGNWWGGNNEQGSGDQTPWWWFGGNGASGDEEEPQGRGSVIFVYVYATALFLAMILHGNFVLGRNADFGALQGALFVFTHLAFLTLILVAGLGAIQTEEGRELEEHGWYGQFSVCVFLTTFFWTLHGIVFGCLLRQRKAARAAAGINSESSNNKNNQSGFLDWISP</sequence>